<dbReference type="InParanoid" id="H2ZIU9"/>
<evidence type="ECO:0000256" key="1">
    <source>
        <dbReference type="SAM" id="Coils"/>
    </source>
</evidence>
<accession>H2ZIU9</accession>
<evidence type="ECO:0000313" key="3">
    <source>
        <dbReference type="Proteomes" id="UP000007875"/>
    </source>
</evidence>
<feature type="coiled-coil region" evidence="1">
    <location>
        <begin position="2"/>
        <end position="75"/>
    </location>
</feature>
<keyword evidence="1" id="KW-0175">Coiled coil</keyword>
<dbReference type="HOGENOM" id="CLU_1517403_0_0_1"/>
<reference evidence="2" key="3">
    <citation type="submission" date="2025-09" db="UniProtKB">
        <authorList>
            <consortium name="Ensembl"/>
        </authorList>
    </citation>
    <scope>IDENTIFICATION</scope>
</reference>
<reference evidence="3" key="1">
    <citation type="submission" date="2003-08" db="EMBL/GenBank/DDBJ databases">
        <authorList>
            <person name="Birren B."/>
            <person name="Nusbaum C."/>
            <person name="Abebe A."/>
            <person name="Abouelleil A."/>
            <person name="Adekoya E."/>
            <person name="Ait-zahra M."/>
            <person name="Allen N."/>
            <person name="Allen T."/>
            <person name="An P."/>
            <person name="Anderson M."/>
            <person name="Anderson S."/>
            <person name="Arachchi H."/>
            <person name="Armbruster J."/>
            <person name="Bachantsang P."/>
            <person name="Baldwin J."/>
            <person name="Barry A."/>
            <person name="Bayul T."/>
            <person name="Blitshsteyn B."/>
            <person name="Bloom T."/>
            <person name="Blye J."/>
            <person name="Boguslavskiy L."/>
            <person name="Borowsky M."/>
            <person name="Boukhgalter B."/>
            <person name="Brunache A."/>
            <person name="Butler J."/>
            <person name="Calixte N."/>
            <person name="Calvo S."/>
            <person name="Camarata J."/>
            <person name="Campo K."/>
            <person name="Chang J."/>
            <person name="Cheshatsang Y."/>
            <person name="Citroen M."/>
            <person name="Collymore A."/>
            <person name="Considine T."/>
            <person name="Cook A."/>
            <person name="Cooke P."/>
            <person name="Corum B."/>
            <person name="Cuomo C."/>
            <person name="David R."/>
            <person name="Dawoe T."/>
            <person name="Degray S."/>
            <person name="Dodge S."/>
            <person name="Dooley K."/>
            <person name="Dorje P."/>
            <person name="Dorjee K."/>
            <person name="Dorris L."/>
            <person name="Duffey N."/>
            <person name="Dupes A."/>
            <person name="Elkins T."/>
            <person name="Engels R."/>
            <person name="Erickson J."/>
            <person name="Farina A."/>
            <person name="Faro S."/>
            <person name="Ferreira P."/>
            <person name="Fischer H."/>
            <person name="Fitzgerald M."/>
            <person name="Foley K."/>
            <person name="Gage D."/>
            <person name="Galagan J."/>
            <person name="Gearin G."/>
            <person name="Gnerre S."/>
            <person name="Gnirke A."/>
            <person name="Goyette A."/>
            <person name="Graham J."/>
            <person name="Grandbois E."/>
            <person name="Gyaltsen K."/>
            <person name="Hafez N."/>
            <person name="Hagopian D."/>
            <person name="Hagos B."/>
            <person name="Hall J."/>
            <person name="Hatcher B."/>
            <person name="Heller A."/>
            <person name="Higgins H."/>
            <person name="Honan T."/>
            <person name="Horn A."/>
            <person name="Houde N."/>
            <person name="Hughes L."/>
            <person name="Hulme W."/>
            <person name="Husby E."/>
            <person name="Iliev I."/>
            <person name="Jaffe D."/>
            <person name="Jones C."/>
            <person name="Kamal M."/>
            <person name="Kamat A."/>
            <person name="Kamvysselis M."/>
            <person name="Karlsson E."/>
            <person name="Kells C."/>
            <person name="Kieu A."/>
            <person name="Kisner P."/>
            <person name="Kodira C."/>
            <person name="Kulbokas E."/>
            <person name="Labutti K."/>
            <person name="Lama D."/>
            <person name="Landers T."/>
            <person name="Leger J."/>
            <person name="Levine S."/>
            <person name="Lewis D."/>
            <person name="Lewis T."/>
            <person name="Lindblad-toh K."/>
            <person name="Liu X."/>
            <person name="Lokyitsang T."/>
            <person name="Lokyitsang Y."/>
            <person name="Lucien O."/>
            <person name="Lui A."/>
            <person name="Ma L.J."/>
            <person name="Mabbitt R."/>
            <person name="Macdonald J."/>
            <person name="Maclean C."/>
            <person name="Major J."/>
            <person name="Manning J."/>
            <person name="Marabella R."/>
            <person name="Maru K."/>
            <person name="Matthews C."/>
            <person name="Mauceli E."/>
            <person name="Mccarthy M."/>
            <person name="Mcdonough S."/>
            <person name="Mcghee T."/>
            <person name="Meldrim J."/>
            <person name="Meneus L."/>
            <person name="Mesirov J."/>
            <person name="Mihalev A."/>
            <person name="Mihova T."/>
            <person name="Mikkelsen T."/>
            <person name="Mlenga V."/>
            <person name="Moru K."/>
            <person name="Mozes J."/>
            <person name="Mulrain L."/>
            <person name="Munson G."/>
            <person name="Naylor J."/>
            <person name="Newes C."/>
            <person name="Nguyen C."/>
            <person name="Nguyen N."/>
            <person name="Nguyen T."/>
            <person name="Nicol R."/>
            <person name="Nielsen C."/>
            <person name="Nizzari M."/>
            <person name="Norbu C."/>
            <person name="Norbu N."/>
            <person name="O'donnell P."/>
            <person name="Okoawo O."/>
            <person name="O'leary S."/>
            <person name="Omotosho B."/>
            <person name="O'neill K."/>
            <person name="Osman S."/>
            <person name="Parker S."/>
            <person name="Perrin D."/>
            <person name="Phunkhang P."/>
            <person name="Piqani B."/>
            <person name="Purcell S."/>
            <person name="Rachupka T."/>
            <person name="Ramasamy U."/>
            <person name="Rameau R."/>
            <person name="Ray V."/>
            <person name="Raymond C."/>
            <person name="Retta R."/>
            <person name="Richardson S."/>
            <person name="Rise C."/>
            <person name="Rodriguez J."/>
            <person name="Rogers J."/>
            <person name="Rogov P."/>
            <person name="Rutman M."/>
            <person name="Schupbach R."/>
            <person name="Seaman C."/>
            <person name="Settipalli S."/>
            <person name="Sharpe T."/>
            <person name="Sheridan J."/>
            <person name="Sherpa N."/>
            <person name="Shi J."/>
            <person name="Smirnov S."/>
            <person name="Smith C."/>
            <person name="Sougnez C."/>
            <person name="Spencer B."/>
            <person name="Stalker J."/>
            <person name="Stange-thomann N."/>
            <person name="Stavropoulos S."/>
            <person name="Stetson K."/>
            <person name="Stone C."/>
            <person name="Stone S."/>
            <person name="Stubbs M."/>
            <person name="Talamas J."/>
            <person name="Tchuinga P."/>
            <person name="Tenzing P."/>
            <person name="Tesfaye S."/>
            <person name="Theodore J."/>
            <person name="Thoulutsang Y."/>
            <person name="Topham K."/>
            <person name="Towey S."/>
            <person name="Tsamla T."/>
            <person name="Tsomo N."/>
            <person name="Vallee D."/>
            <person name="Vassiliev H."/>
            <person name="Venkataraman V."/>
            <person name="Vinson J."/>
            <person name="Vo A."/>
            <person name="Wade C."/>
            <person name="Wang S."/>
            <person name="Wangchuk T."/>
            <person name="Wangdi T."/>
            <person name="Whittaker C."/>
            <person name="Wilkinson J."/>
            <person name="Wu Y."/>
            <person name="Wyman D."/>
            <person name="Yadav S."/>
            <person name="Yang S."/>
            <person name="Yang X."/>
            <person name="Yeager S."/>
            <person name="Yee E."/>
            <person name="Young G."/>
            <person name="Zainoun J."/>
            <person name="Zembeck L."/>
            <person name="Zimmer A."/>
            <person name="Zody M."/>
            <person name="Lander E."/>
        </authorList>
    </citation>
    <scope>NUCLEOTIDE SEQUENCE [LARGE SCALE GENOMIC DNA]</scope>
</reference>
<reference evidence="2" key="2">
    <citation type="submission" date="2025-08" db="UniProtKB">
        <authorList>
            <consortium name="Ensembl"/>
        </authorList>
    </citation>
    <scope>IDENTIFICATION</scope>
</reference>
<keyword evidence="3" id="KW-1185">Reference proteome</keyword>
<dbReference type="STRING" id="51511.ENSCSAVP00000017515"/>
<dbReference type="eggNOG" id="KOG0245">
    <property type="taxonomic scope" value="Eukaryota"/>
</dbReference>
<organism evidence="2 3">
    <name type="scientific">Ciona savignyi</name>
    <name type="common">Pacific transparent sea squirt</name>
    <dbReference type="NCBI Taxonomy" id="51511"/>
    <lineage>
        <taxon>Eukaryota</taxon>
        <taxon>Metazoa</taxon>
        <taxon>Chordata</taxon>
        <taxon>Tunicata</taxon>
        <taxon>Ascidiacea</taxon>
        <taxon>Phlebobranchia</taxon>
        <taxon>Cionidae</taxon>
        <taxon>Ciona</taxon>
    </lineage>
</organism>
<dbReference type="Ensembl" id="ENSCSAVT00000017706.1">
    <property type="protein sequence ID" value="ENSCSAVP00000017515.1"/>
    <property type="gene ID" value="ENSCSAVG00000010313.1"/>
</dbReference>
<dbReference type="Proteomes" id="UP000007875">
    <property type="component" value="Unassembled WGS sequence"/>
</dbReference>
<dbReference type="AlphaFoldDB" id="H2ZIU9"/>
<sequence length="177" mass="20361">MEEAQMRSKREMLREIEAAKQEAEKEISAQRNQYQSAIHNLQAELKAEKQVKRELEGIREEKESLEMLVNAQKKRTALEERCIADTGETSYSRLKDQVLASLEEETHKLLRDVERLESRTQKSAATDRLVPPQSSGALRISLLLQEANNISSRWKKIRSSEFGRCGRMSSSNPSWSK</sequence>
<name>H2ZIU9_CIOSA</name>
<proteinExistence type="predicted"/>
<evidence type="ECO:0000313" key="2">
    <source>
        <dbReference type="Ensembl" id="ENSCSAVP00000017515.1"/>
    </source>
</evidence>
<protein>
    <submittedName>
        <fullName evidence="2">Uncharacterized protein</fullName>
    </submittedName>
</protein>